<dbReference type="InterPro" id="IPR023009">
    <property type="entry name" value="Tyrosine_recombinase_XerC/XerD"/>
</dbReference>
<name>A0A1X2EJG2_9MYCO</name>
<keyword evidence="5 11" id="KW-0132">Cell division</keyword>
<evidence type="ECO:0000256" key="11">
    <source>
        <dbReference type="HAMAP-Rule" id="MF_01807"/>
    </source>
</evidence>
<evidence type="ECO:0000256" key="5">
    <source>
        <dbReference type="ARBA" id="ARBA00022618"/>
    </source>
</evidence>
<dbReference type="PROSITE" id="PS51900">
    <property type="entry name" value="CB"/>
    <property type="match status" value="1"/>
</dbReference>
<evidence type="ECO:0000259" key="12">
    <source>
        <dbReference type="PROSITE" id="PS51898"/>
    </source>
</evidence>
<dbReference type="Pfam" id="PF02899">
    <property type="entry name" value="Phage_int_SAM_1"/>
    <property type="match status" value="1"/>
</dbReference>
<keyword evidence="9 11" id="KW-0233">DNA recombination</keyword>
<keyword evidence="4 11" id="KW-0963">Cytoplasm</keyword>
<dbReference type="PANTHER" id="PTHR30349">
    <property type="entry name" value="PHAGE INTEGRASE-RELATED"/>
    <property type="match status" value="1"/>
</dbReference>
<dbReference type="HAMAP" id="MF_01808">
    <property type="entry name" value="Recomb_XerC_XerD"/>
    <property type="match status" value="1"/>
</dbReference>
<dbReference type="PROSITE" id="PS51898">
    <property type="entry name" value="TYR_RECOMBINASE"/>
    <property type="match status" value="1"/>
</dbReference>
<feature type="domain" description="Core-binding (CB)" evidence="13">
    <location>
        <begin position="9"/>
        <end position="102"/>
    </location>
</feature>
<evidence type="ECO:0000256" key="4">
    <source>
        <dbReference type="ARBA" id="ARBA00022490"/>
    </source>
</evidence>
<feature type="domain" description="Tyr recombinase" evidence="12">
    <location>
        <begin position="123"/>
        <end position="311"/>
    </location>
</feature>
<organism evidence="14 15">
    <name type="scientific">Mycolicibacillus trivialis</name>
    <dbReference type="NCBI Taxonomy" id="1798"/>
    <lineage>
        <taxon>Bacteria</taxon>
        <taxon>Bacillati</taxon>
        <taxon>Actinomycetota</taxon>
        <taxon>Actinomycetes</taxon>
        <taxon>Mycobacteriales</taxon>
        <taxon>Mycobacteriaceae</taxon>
        <taxon>Mycolicibacillus</taxon>
    </lineage>
</organism>
<dbReference type="STRING" id="1798.AWC30_10330"/>
<feature type="active site" evidence="11">
    <location>
        <position position="191"/>
    </location>
</feature>
<feature type="active site" evidence="11">
    <location>
        <position position="289"/>
    </location>
</feature>
<proteinExistence type="inferred from homology"/>
<dbReference type="InterPro" id="IPR010998">
    <property type="entry name" value="Integrase_recombinase_N"/>
</dbReference>
<evidence type="ECO:0000256" key="2">
    <source>
        <dbReference type="ARBA" id="ARBA00010450"/>
    </source>
</evidence>
<dbReference type="PANTHER" id="PTHR30349:SF81">
    <property type="entry name" value="TYROSINE RECOMBINASE XERC"/>
    <property type="match status" value="1"/>
</dbReference>
<comment type="subcellular location">
    <subcellularLocation>
        <location evidence="1 11">Cytoplasm</location>
    </subcellularLocation>
</comment>
<feature type="active site" evidence="11">
    <location>
        <position position="167"/>
    </location>
</feature>
<dbReference type="Proteomes" id="UP000193090">
    <property type="component" value="Unassembled WGS sequence"/>
</dbReference>
<dbReference type="NCBIfam" id="TIGR02225">
    <property type="entry name" value="recomb_XerD"/>
    <property type="match status" value="1"/>
</dbReference>
<dbReference type="NCBIfam" id="NF001399">
    <property type="entry name" value="PRK00283.1"/>
    <property type="match status" value="1"/>
</dbReference>
<dbReference type="GO" id="GO:0005737">
    <property type="term" value="C:cytoplasm"/>
    <property type="evidence" value="ECO:0007669"/>
    <property type="project" value="UniProtKB-SubCell"/>
</dbReference>
<dbReference type="InterPro" id="IPR002104">
    <property type="entry name" value="Integrase_catalytic"/>
</dbReference>
<keyword evidence="8 11" id="KW-0238">DNA-binding</keyword>
<dbReference type="HAMAP" id="MF_01807">
    <property type="entry name" value="Recomb_XerD"/>
    <property type="match status" value="1"/>
</dbReference>
<evidence type="ECO:0000256" key="9">
    <source>
        <dbReference type="ARBA" id="ARBA00023172"/>
    </source>
</evidence>
<dbReference type="GO" id="GO:0003677">
    <property type="term" value="F:DNA binding"/>
    <property type="evidence" value="ECO:0007669"/>
    <property type="project" value="UniProtKB-UniRule"/>
</dbReference>
<dbReference type="EMBL" id="LQPZ01000026">
    <property type="protein sequence ID" value="ORX03957.1"/>
    <property type="molecule type" value="Genomic_DNA"/>
</dbReference>
<comment type="subunit">
    <text evidence="11">Forms a cyclic heterotetrameric complex composed of two molecules of XerC and two molecules of XerD.</text>
</comment>
<evidence type="ECO:0000256" key="3">
    <source>
        <dbReference type="ARBA" id="ARBA00015810"/>
    </source>
</evidence>
<feature type="active site" description="O-(3'-phospho-DNA)-tyrosine intermediate" evidence="11">
    <location>
        <position position="298"/>
    </location>
</feature>
<dbReference type="Pfam" id="PF00589">
    <property type="entry name" value="Phage_integrase"/>
    <property type="match status" value="1"/>
</dbReference>
<dbReference type="InterPro" id="IPR044068">
    <property type="entry name" value="CB"/>
</dbReference>
<dbReference type="GO" id="GO:0051301">
    <property type="term" value="P:cell division"/>
    <property type="evidence" value="ECO:0007669"/>
    <property type="project" value="UniProtKB-KW"/>
</dbReference>
<dbReference type="Gene3D" id="1.10.150.130">
    <property type="match status" value="1"/>
</dbReference>
<comment type="function">
    <text evidence="11">Site-specific tyrosine recombinase, which acts by catalyzing the cutting and rejoining of the recombining DNA molecules. The XerC-XerD complex is essential to convert dimers of the bacterial chromosome into monomers to permit their segregation at cell division. It also contributes to the segregational stability of plasmids.</text>
</comment>
<accession>A0A1X2EJG2</accession>
<evidence type="ECO:0000256" key="1">
    <source>
        <dbReference type="ARBA" id="ARBA00004496"/>
    </source>
</evidence>
<dbReference type="GO" id="GO:0006313">
    <property type="term" value="P:DNA transposition"/>
    <property type="evidence" value="ECO:0007669"/>
    <property type="project" value="UniProtKB-UniRule"/>
</dbReference>
<dbReference type="InterPro" id="IPR011010">
    <property type="entry name" value="DNA_brk_join_enz"/>
</dbReference>
<dbReference type="GO" id="GO:0007059">
    <property type="term" value="P:chromosome segregation"/>
    <property type="evidence" value="ECO:0007669"/>
    <property type="project" value="UniProtKB-UniRule"/>
</dbReference>
<evidence type="ECO:0000256" key="8">
    <source>
        <dbReference type="ARBA" id="ARBA00023125"/>
    </source>
</evidence>
<evidence type="ECO:0000259" key="13">
    <source>
        <dbReference type="PROSITE" id="PS51900"/>
    </source>
</evidence>
<keyword evidence="6 11" id="KW-0159">Chromosome partition</keyword>
<evidence type="ECO:0000256" key="7">
    <source>
        <dbReference type="ARBA" id="ARBA00022908"/>
    </source>
</evidence>
<feature type="active site" evidence="11">
    <location>
        <position position="266"/>
    </location>
</feature>
<dbReference type="AlphaFoldDB" id="A0A1X2EJG2"/>
<reference evidence="14 15" key="1">
    <citation type="submission" date="2016-01" db="EMBL/GenBank/DDBJ databases">
        <title>The new phylogeny of the genus Mycobacterium.</title>
        <authorList>
            <person name="Tarcisio F."/>
            <person name="Conor M."/>
            <person name="Antonella G."/>
            <person name="Elisabetta G."/>
            <person name="Giulia F.S."/>
            <person name="Sara T."/>
            <person name="Anna F."/>
            <person name="Clotilde B."/>
            <person name="Roberto B."/>
            <person name="Veronica D.S."/>
            <person name="Fabio R."/>
            <person name="Monica P."/>
            <person name="Olivier J."/>
            <person name="Enrico T."/>
            <person name="Nicola S."/>
        </authorList>
    </citation>
    <scope>NUCLEOTIDE SEQUENCE [LARGE SCALE GENOMIC DNA]</scope>
    <source>
        <strain evidence="14 15">DSM 44153</strain>
    </source>
</reference>
<dbReference type="InterPro" id="IPR004107">
    <property type="entry name" value="Integrase_SAM-like_N"/>
</dbReference>
<dbReference type="SUPFAM" id="SSF47823">
    <property type="entry name" value="lambda integrase-like, N-terminal domain"/>
    <property type="match status" value="1"/>
</dbReference>
<sequence length="318" mass="33733">MTAVEAEPSALDGQVGGYLDHLAIERGVAANTLSSYRRDLRRYTQYLSARGVGDLGEVTEGDVSEFVVALQRGDDDAGLAPLSAVSAGRALIAVRGLHRFAAAEGVIDLDVARTVRPPAAGRRLPKSLTVDEVLALLEAAGGDSPSDGPLTLRNRALLELLYSTGARISEAVGLDVDDIDTHDRSVLLRGKGGKQRLVPIGRPAVSALDAYLVRGRPDLARRGRGTPAVFLNARGGRLSRQSAWQVLHDAAERAGLTAAVSPHTLRHSFATHLLDGGADVRVVQELLGHASVTTTQIYTLVTVHALREVWAGAHPRAR</sequence>
<keyword evidence="10 11" id="KW-0131">Cell cycle</keyword>
<evidence type="ECO:0000256" key="10">
    <source>
        <dbReference type="ARBA" id="ARBA00023306"/>
    </source>
</evidence>
<keyword evidence="15" id="KW-1185">Reference proteome</keyword>
<dbReference type="CDD" id="cd00798">
    <property type="entry name" value="INT_XerDC_C"/>
    <property type="match status" value="1"/>
</dbReference>
<protein>
    <recommendedName>
        <fullName evidence="3 11">Tyrosine recombinase XerD</fullName>
    </recommendedName>
</protein>
<keyword evidence="7 11" id="KW-0229">DNA integration</keyword>
<dbReference type="InterPro" id="IPR050090">
    <property type="entry name" value="Tyrosine_recombinase_XerCD"/>
</dbReference>
<evidence type="ECO:0000313" key="15">
    <source>
        <dbReference type="Proteomes" id="UP000193090"/>
    </source>
</evidence>
<dbReference type="InterPro" id="IPR011932">
    <property type="entry name" value="Recomb_XerD"/>
</dbReference>
<gene>
    <name evidence="11" type="primary">xerD</name>
    <name evidence="14" type="ORF">AWC30_10330</name>
</gene>
<evidence type="ECO:0000256" key="6">
    <source>
        <dbReference type="ARBA" id="ARBA00022829"/>
    </source>
</evidence>
<dbReference type="InterPro" id="IPR013762">
    <property type="entry name" value="Integrase-like_cat_sf"/>
</dbReference>
<feature type="active site" evidence="11">
    <location>
        <position position="263"/>
    </location>
</feature>
<comment type="caution">
    <text evidence="14">The sequence shown here is derived from an EMBL/GenBank/DDBJ whole genome shotgun (WGS) entry which is preliminary data.</text>
</comment>
<dbReference type="Gene3D" id="1.10.443.10">
    <property type="entry name" value="Intergrase catalytic core"/>
    <property type="match status" value="1"/>
</dbReference>
<dbReference type="GO" id="GO:0009037">
    <property type="term" value="F:tyrosine-based site-specific recombinase activity"/>
    <property type="evidence" value="ECO:0007669"/>
    <property type="project" value="UniProtKB-UniRule"/>
</dbReference>
<dbReference type="SUPFAM" id="SSF56349">
    <property type="entry name" value="DNA breaking-rejoining enzymes"/>
    <property type="match status" value="1"/>
</dbReference>
<evidence type="ECO:0000313" key="14">
    <source>
        <dbReference type="EMBL" id="ORX03957.1"/>
    </source>
</evidence>
<comment type="similarity">
    <text evidence="2 11">Belongs to the 'phage' integrase family. XerD subfamily.</text>
</comment>